<keyword evidence="2" id="KW-1185">Reference proteome</keyword>
<dbReference type="SUPFAM" id="SSF47413">
    <property type="entry name" value="lambda repressor-like DNA-binding domains"/>
    <property type="match status" value="1"/>
</dbReference>
<dbReference type="GO" id="GO:0003677">
    <property type="term" value="F:DNA binding"/>
    <property type="evidence" value="ECO:0007669"/>
    <property type="project" value="InterPro"/>
</dbReference>
<evidence type="ECO:0000313" key="1">
    <source>
        <dbReference type="EMBL" id="PAU79200.1"/>
    </source>
</evidence>
<accession>A0A2A2F340</accession>
<gene>
    <name evidence="1" type="ORF">CK498_02195</name>
</gene>
<name>A0A2A2F340_9GAMM</name>
<dbReference type="OrthoDB" id="5917957at2"/>
<comment type="caution">
    <text evidence="1">The sequence shown here is derived from an EMBL/GenBank/DDBJ whole genome shotgun (WGS) entry which is preliminary data.</text>
</comment>
<protein>
    <recommendedName>
        <fullName evidence="3">XRE family transcriptional regulator</fullName>
    </recommendedName>
</protein>
<reference evidence="1 2" key="1">
    <citation type="submission" date="2017-08" db="EMBL/GenBank/DDBJ databases">
        <title>Halomonas alkalisoli sp. nov., isolated from saline alkaline soil.</title>
        <authorList>
            <person name="Wang D."/>
            <person name="Zhang G."/>
        </authorList>
    </citation>
    <scope>NUCLEOTIDE SEQUENCE [LARGE SCALE GENOMIC DNA]</scope>
    <source>
        <strain evidence="1 2">WRN001</strain>
    </source>
</reference>
<organism evidence="1 2">
    <name type="scientific">Halomonas salipaludis</name>
    <dbReference type="NCBI Taxonomy" id="2032625"/>
    <lineage>
        <taxon>Bacteria</taxon>
        <taxon>Pseudomonadati</taxon>
        <taxon>Pseudomonadota</taxon>
        <taxon>Gammaproteobacteria</taxon>
        <taxon>Oceanospirillales</taxon>
        <taxon>Halomonadaceae</taxon>
        <taxon>Halomonas</taxon>
    </lineage>
</organism>
<dbReference type="Proteomes" id="UP000217771">
    <property type="component" value="Unassembled WGS sequence"/>
</dbReference>
<dbReference type="AlphaFoldDB" id="A0A2A2F340"/>
<evidence type="ECO:0008006" key="3">
    <source>
        <dbReference type="Google" id="ProtNLM"/>
    </source>
</evidence>
<dbReference type="RefSeq" id="WP_095619213.1">
    <property type="nucleotide sequence ID" value="NZ_NSKB01000001.1"/>
</dbReference>
<sequence length="81" mass="8885">MIISSVSELIDVVGNGRLAAACDVHHATPWHWRTKGLPAQPKRRAQHYRRVLADLAGISTSTLSRLEAGEEIEIDDVRNAG</sequence>
<dbReference type="InterPro" id="IPR010982">
    <property type="entry name" value="Lambda_DNA-bd_dom_sf"/>
</dbReference>
<evidence type="ECO:0000313" key="2">
    <source>
        <dbReference type="Proteomes" id="UP000217771"/>
    </source>
</evidence>
<proteinExistence type="predicted"/>
<dbReference type="EMBL" id="NSKB01000001">
    <property type="protein sequence ID" value="PAU79200.1"/>
    <property type="molecule type" value="Genomic_DNA"/>
</dbReference>